<keyword evidence="11" id="KW-1185">Reference proteome</keyword>
<name>A0A067QPT4_9AGAM</name>
<keyword evidence="6" id="KW-0256">Endoplasmic reticulum</keyword>
<dbReference type="Pfam" id="PF21203">
    <property type="entry name" value="ECM10"/>
    <property type="match status" value="1"/>
</dbReference>
<sequence length="271" mass="29680">MEIQLPDMAATGRNQSASSDPMKQRWLRISLIRMLLSYLLLGTFVLPLVRAQSQLRLFHRVYQPFDDPPPTFTLRGVVHDPSSSELVRVEHSETLAEDLVELYETAEHAPEALYQVALERDGDPDETQWGISSVKLCHLPKSNSETLVLHLSPHDGKPYTLDYFIAPIPHDGSCPSLAEAPAASSPFSTSSLPFNNSAVTLRSPRSPPLLELRTPPPLTPQGEVVQPIPEKSFIQKYWIYIVIALGAMILAPAAPEEGQQGGSGQGGGGSR</sequence>
<keyword evidence="5" id="KW-0732">Signal</keyword>
<dbReference type="EMBL" id="KL197709">
    <property type="protein sequence ID" value="KDQ64651.1"/>
    <property type="molecule type" value="Genomic_DNA"/>
</dbReference>
<evidence type="ECO:0000256" key="4">
    <source>
        <dbReference type="ARBA" id="ARBA00022692"/>
    </source>
</evidence>
<feature type="compositionally biased region" description="Low complexity" evidence="9">
    <location>
        <begin position="201"/>
        <end position="213"/>
    </location>
</feature>
<dbReference type="InParanoid" id="A0A067QPT4"/>
<evidence type="ECO:0000256" key="8">
    <source>
        <dbReference type="ARBA" id="ARBA00023136"/>
    </source>
</evidence>
<dbReference type="OrthoDB" id="1894652at2759"/>
<comment type="similarity">
    <text evidence="2">Belongs to the EMC10 family.</text>
</comment>
<keyword evidence="8" id="KW-0472">Membrane</keyword>
<dbReference type="AlphaFoldDB" id="A0A067QPT4"/>
<keyword evidence="4" id="KW-0812">Transmembrane</keyword>
<keyword evidence="7" id="KW-1133">Transmembrane helix</keyword>
<dbReference type="GO" id="GO:0005789">
    <property type="term" value="C:endoplasmic reticulum membrane"/>
    <property type="evidence" value="ECO:0007669"/>
    <property type="project" value="UniProtKB-SubCell"/>
</dbReference>
<evidence type="ECO:0000256" key="9">
    <source>
        <dbReference type="SAM" id="MobiDB-lite"/>
    </source>
</evidence>
<gene>
    <name evidence="10" type="ORF">JAAARDRAFT_201958</name>
</gene>
<evidence type="ECO:0000313" key="11">
    <source>
        <dbReference type="Proteomes" id="UP000027265"/>
    </source>
</evidence>
<dbReference type="CDD" id="cd22209">
    <property type="entry name" value="EMC10"/>
    <property type="match status" value="1"/>
</dbReference>
<reference evidence="11" key="1">
    <citation type="journal article" date="2014" name="Proc. Natl. Acad. Sci. U.S.A.">
        <title>Extensive sampling of basidiomycete genomes demonstrates inadequacy of the white-rot/brown-rot paradigm for wood decay fungi.</title>
        <authorList>
            <person name="Riley R."/>
            <person name="Salamov A.A."/>
            <person name="Brown D.W."/>
            <person name="Nagy L.G."/>
            <person name="Floudas D."/>
            <person name="Held B.W."/>
            <person name="Levasseur A."/>
            <person name="Lombard V."/>
            <person name="Morin E."/>
            <person name="Otillar R."/>
            <person name="Lindquist E.A."/>
            <person name="Sun H."/>
            <person name="LaButti K.M."/>
            <person name="Schmutz J."/>
            <person name="Jabbour D."/>
            <person name="Luo H."/>
            <person name="Baker S.E."/>
            <person name="Pisabarro A.G."/>
            <person name="Walton J.D."/>
            <person name="Blanchette R.A."/>
            <person name="Henrissat B."/>
            <person name="Martin F."/>
            <person name="Cullen D."/>
            <person name="Hibbett D.S."/>
            <person name="Grigoriev I.V."/>
        </authorList>
    </citation>
    <scope>NUCLEOTIDE SEQUENCE [LARGE SCALE GENOMIC DNA]</scope>
    <source>
        <strain evidence="11">MUCL 33604</strain>
    </source>
</reference>
<dbReference type="STRING" id="933084.A0A067QPT4"/>
<dbReference type="PANTHER" id="PTHR21397">
    <property type="entry name" value="CHROMATIN COMPLEXES SUBUNIT BAP18-RELATED"/>
    <property type="match status" value="1"/>
</dbReference>
<dbReference type="Proteomes" id="UP000027265">
    <property type="component" value="Unassembled WGS sequence"/>
</dbReference>
<evidence type="ECO:0000256" key="5">
    <source>
        <dbReference type="ARBA" id="ARBA00022729"/>
    </source>
</evidence>
<evidence type="ECO:0000313" key="10">
    <source>
        <dbReference type="EMBL" id="KDQ64651.1"/>
    </source>
</evidence>
<accession>A0A067QPT4</accession>
<dbReference type="HOGENOM" id="CLU_081343_1_0_1"/>
<evidence type="ECO:0000256" key="6">
    <source>
        <dbReference type="ARBA" id="ARBA00022824"/>
    </source>
</evidence>
<proteinExistence type="inferred from homology"/>
<evidence type="ECO:0000256" key="2">
    <source>
        <dbReference type="ARBA" id="ARBA00007695"/>
    </source>
</evidence>
<comment type="subcellular location">
    <subcellularLocation>
        <location evidence="1">Endoplasmic reticulum membrane</location>
        <topology evidence="1">Single-pass type I membrane protein</topology>
    </subcellularLocation>
</comment>
<evidence type="ECO:0000256" key="3">
    <source>
        <dbReference type="ARBA" id="ARBA00020105"/>
    </source>
</evidence>
<evidence type="ECO:0000256" key="7">
    <source>
        <dbReference type="ARBA" id="ARBA00022989"/>
    </source>
</evidence>
<feature type="region of interest" description="Disordered" evidence="9">
    <location>
        <begin position="201"/>
        <end position="223"/>
    </location>
</feature>
<dbReference type="PANTHER" id="PTHR21397:SF4">
    <property type="entry name" value="ER MEMBRANE PROTEIN COMPLEX SUBUNIT 10"/>
    <property type="match status" value="1"/>
</dbReference>
<organism evidence="10 11">
    <name type="scientific">Jaapia argillacea MUCL 33604</name>
    <dbReference type="NCBI Taxonomy" id="933084"/>
    <lineage>
        <taxon>Eukaryota</taxon>
        <taxon>Fungi</taxon>
        <taxon>Dikarya</taxon>
        <taxon>Basidiomycota</taxon>
        <taxon>Agaricomycotina</taxon>
        <taxon>Agaricomycetes</taxon>
        <taxon>Agaricomycetidae</taxon>
        <taxon>Jaapiales</taxon>
        <taxon>Jaapiaceae</taxon>
        <taxon>Jaapia</taxon>
    </lineage>
</organism>
<evidence type="ECO:0000256" key="1">
    <source>
        <dbReference type="ARBA" id="ARBA00004115"/>
    </source>
</evidence>
<protein>
    <recommendedName>
        <fullName evidence="3">ER membrane protein complex subunit 10</fullName>
    </recommendedName>
</protein>